<keyword evidence="2" id="KW-1185">Reference proteome</keyword>
<dbReference type="STRING" id="888060.HMPREF9081_1034"/>
<evidence type="ECO:0000313" key="2">
    <source>
        <dbReference type="Proteomes" id="UP000004067"/>
    </source>
</evidence>
<dbReference type="eggNOG" id="COG0826">
    <property type="taxonomic scope" value="Bacteria"/>
</dbReference>
<dbReference type="PANTHER" id="PTHR30217">
    <property type="entry name" value="PEPTIDASE U32 FAMILY"/>
    <property type="match status" value="1"/>
</dbReference>
<name>F5RL67_9FIRM</name>
<dbReference type="InterPro" id="IPR040442">
    <property type="entry name" value="Pyrv_kinase-like_dom_sf"/>
</dbReference>
<dbReference type="Gene3D" id="3.20.20.60">
    <property type="entry name" value="Phosphoenolpyruvate-binding domains"/>
    <property type="match status" value="1"/>
</dbReference>
<protein>
    <submittedName>
        <fullName evidence="1">U32 family peptidase</fullName>
    </submittedName>
</protein>
<sequence>MTFPAIIINDTGERFRNRSNKLSMPEGVIYRMLLHRKSVELLAPAGTWDAMTAGIAAGADAVYLGGKHFNMRLHEGDFNFDDERLKAAVDYAHAHNVELYITLNNLISNEELPALREYLAYLNEIRPDAILVQDFAVLELVHEMGITVPLHTSVMMNTHNEHAIEKLKEYGITRIVVGREMTLSELALFRARTGIEVEYFMHGDMCISESGQCIHSGVLFGQSGNRGRCMKICRWPFALIDETTGEVLDANSPGPYKLALKDMCMYRSIPALIQAGVYSFKIEGRMRSPEFIGRLVSTYRKAIDAYIADPNGYTTDEEGWRTLYDNRVRDYTTTFAFGQPTAIDIGMTGEREPRFFSQAVEEAGFADEVLRAERPIEKENTPSRHLSVRVGTVDAARAAVDAGADTIYVGGEAFRPHRPWKFTDYKDIVRYAAGRTRVVVNTPRTTMRRECGELEQFFTALNDLGVDGIMVGNLGTLKLARTLTKLPVQADHSFNTFNHLAVAFLKENGLTMATVSYELSFQQLREIVENAVLPVEAVIHGAYESMICDYNFPAMSLPNYSDLSSPELLDKLYAFRDEAGGVHSIRIDQYGRNHIYFAKDLCLYPYLEKFNGLGSYRIEAQDYTADVTAEIVRIYRAALDRLAAGSDSYRAADFDRLTEIAPRPLGIGTYRFRQSRNSI</sequence>
<dbReference type="InterPro" id="IPR051454">
    <property type="entry name" value="RNA/ubiquinone_mod_enzymes"/>
</dbReference>
<accession>F5RL67</accession>
<organism evidence="1 2">
    <name type="scientific">Centipeda periodontii DSM 2778</name>
    <dbReference type="NCBI Taxonomy" id="888060"/>
    <lineage>
        <taxon>Bacteria</taxon>
        <taxon>Bacillati</taxon>
        <taxon>Bacillota</taxon>
        <taxon>Negativicutes</taxon>
        <taxon>Selenomonadales</taxon>
        <taxon>Selenomonadaceae</taxon>
        <taxon>Centipeda</taxon>
    </lineage>
</organism>
<dbReference type="Proteomes" id="UP000004067">
    <property type="component" value="Unassembled WGS sequence"/>
</dbReference>
<dbReference type="Pfam" id="PF01136">
    <property type="entry name" value="Peptidase_U32"/>
    <property type="match status" value="2"/>
</dbReference>
<evidence type="ECO:0000313" key="1">
    <source>
        <dbReference type="EMBL" id="EGK60653.1"/>
    </source>
</evidence>
<dbReference type="HOGENOM" id="CLU_011540_4_0_9"/>
<comment type="caution">
    <text evidence="1">The sequence shown here is derived from an EMBL/GenBank/DDBJ whole genome shotgun (WGS) entry which is preliminary data.</text>
</comment>
<reference evidence="1 2" key="1">
    <citation type="submission" date="2011-04" db="EMBL/GenBank/DDBJ databases">
        <authorList>
            <person name="Muzny D."/>
            <person name="Qin X."/>
            <person name="Deng J."/>
            <person name="Jiang H."/>
            <person name="Liu Y."/>
            <person name="Qu J."/>
            <person name="Song X.-Z."/>
            <person name="Zhang L."/>
            <person name="Thornton R."/>
            <person name="Coyle M."/>
            <person name="Francisco L."/>
            <person name="Jackson L."/>
            <person name="Javaid M."/>
            <person name="Korchina V."/>
            <person name="Kovar C."/>
            <person name="Mata R."/>
            <person name="Mathew T."/>
            <person name="Ngo R."/>
            <person name="Nguyen L."/>
            <person name="Nguyen N."/>
            <person name="Okwuonu G."/>
            <person name="Ongeri F."/>
            <person name="Pham C."/>
            <person name="Simmons D."/>
            <person name="Wilczek-Boney K."/>
            <person name="Hale W."/>
            <person name="Jakkamsetti A."/>
            <person name="Pham P."/>
            <person name="Ruth R."/>
            <person name="San Lucas F."/>
            <person name="Warren J."/>
            <person name="Zhang J."/>
            <person name="Zhao Z."/>
            <person name="Zhou C."/>
            <person name="Zhu D."/>
            <person name="Lee S."/>
            <person name="Bess C."/>
            <person name="Blankenburg K."/>
            <person name="Forbes L."/>
            <person name="Fu Q."/>
            <person name="Gubbala S."/>
            <person name="Hirani K."/>
            <person name="Jayaseelan J.C."/>
            <person name="Lara F."/>
            <person name="Munidasa M."/>
            <person name="Palculict T."/>
            <person name="Patil S."/>
            <person name="Pu L.-L."/>
            <person name="Saada N."/>
            <person name="Tang L."/>
            <person name="Weissenberger G."/>
            <person name="Zhu Y."/>
            <person name="Hemphill L."/>
            <person name="Shang Y."/>
            <person name="Youmans B."/>
            <person name="Ayvaz T."/>
            <person name="Ross M."/>
            <person name="Santibanez J."/>
            <person name="Aqrawi P."/>
            <person name="Gross S."/>
            <person name="Joshi V."/>
            <person name="Fowler G."/>
            <person name="Nazareth L."/>
            <person name="Reid J."/>
            <person name="Worley K."/>
            <person name="Petrosino J."/>
            <person name="Highlander S."/>
            <person name="Gibbs R."/>
        </authorList>
    </citation>
    <scope>NUCLEOTIDE SEQUENCE [LARGE SCALE GENOMIC DNA]</scope>
    <source>
        <strain evidence="1 2">DSM 2778</strain>
    </source>
</reference>
<gene>
    <name evidence="1" type="ORF">HMPREF9081_1034</name>
</gene>
<dbReference type="EMBL" id="AFHQ01000029">
    <property type="protein sequence ID" value="EGK60653.1"/>
    <property type="molecule type" value="Genomic_DNA"/>
</dbReference>
<dbReference type="PANTHER" id="PTHR30217:SF10">
    <property type="entry name" value="23S RRNA 5-HYDROXYCYTIDINE C2501 SYNTHASE"/>
    <property type="match status" value="1"/>
</dbReference>
<dbReference type="AlphaFoldDB" id="F5RL67"/>
<proteinExistence type="predicted"/>
<dbReference type="InterPro" id="IPR001539">
    <property type="entry name" value="Peptidase_U32"/>
</dbReference>